<dbReference type="Proteomes" id="UP000475532">
    <property type="component" value="Unassembled WGS sequence"/>
</dbReference>
<dbReference type="EMBL" id="JAAGLI010000145">
    <property type="protein sequence ID" value="NEA21981.1"/>
    <property type="molecule type" value="Genomic_DNA"/>
</dbReference>
<gene>
    <name evidence="1" type="ORF">G3I70_05655</name>
</gene>
<dbReference type="RefSeq" id="WP_163053575.1">
    <property type="nucleotide sequence ID" value="NZ_JAAGLI010000145.1"/>
</dbReference>
<dbReference type="AlphaFoldDB" id="A0A6L9Q975"/>
<sequence length="96" mass="10510">MVLQFNPQDPALKLDAGEVSLHREGWTMPMPMALAGVLWLDRDLPFTATIRPNPAADEPPEVIDGLAAYSMREGKYGSPAVNATRPLPYCGFHTTD</sequence>
<proteinExistence type="predicted"/>
<evidence type="ECO:0000313" key="1">
    <source>
        <dbReference type="EMBL" id="NEA21981.1"/>
    </source>
</evidence>
<name>A0A6L9Q975_9ACTN</name>
<reference evidence="1 2" key="1">
    <citation type="submission" date="2020-01" db="EMBL/GenBank/DDBJ databases">
        <title>Insect and environment-associated Actinomycetes.</title>
        <authorList>
            <person name="Currrie C."/>
            <person name="Chevrette M."/>
            <person name="Carlson C."/>
            <person name="Stubbendieck R."/>
            <person name="Wendt-Pienkowski E."/>
        </authorList>
    </citation>
    <scope>NUCLEOTIDE SEQUENCE [LARGE SCALE GENOMIC DNA]</scope>
    <source>
        <strain evidence="1 2">SID10258</strain>
    </source>
</reference>
<comment type="caution">
    <text evidence="1">The sequence shown here is derived from an EMBL/GenBank/DDBJ whole genome shotgun (WGS) entry which is preliminary data.</text>
</comment>
<evidence type="ECO:0000313" key="2">
    <source>
        <dbReference type="Proteomes" id="UP000475532"/>
    </source>
</evidence>
<organism evidence="1 2">
    <name type="scientific">Actinomadura bangladeshensis</name>
    <dbReference type="NCBI Taxonomy" id="453573"/>
    <lineage>
        <taxon>Bacteria</taxon>
        <taxon>Bacillati</taxon>
        <taxon>Actinomycetota</taxon>
        <taxon>Actinomycetes</taxon>
        <taxon>Streptosporangiales</taxon>
        <taxon>Thermomonosporaceae</taxon>
        <taxon>Actinomadura</taxon>
    </lineage>
</organism>
<accession>A0A6L9Q975</accession>
<protein>
    <submittedName>
        <fullName evidence="1">Uncharacterized protein</fullName>
    </submittedName>
</protein>